<reference evidence="2 3" key="1">
    <citation type="submission" date="2014-04" db="EMBL/GenBank/DDBJ databases">
        <title>Evolutionary Origins and Diversification of the Mycorrhizal Mutualists.</title>
        <authorList>
            <consortium name="DOE Joint Genome Institute"/>
            <consortium name="Mycorrhizal Genomics Consortium"/>
            <person name="Kohler A."/>
            <person name="Kuo A."/>
            <person name="Nagy L.G."/>
            <person name="Floudas D."/>
            <person name="Copeland A."/>
            <person name="Barry K.W."/>
            <person name="Cichocki N."/>
            <person name="Veneault-Fourrey C."/>
            <person name="LaButti K."/>
            <person name="Lindquist E.A."/>
            <person name="Lipzen A."/>
            <person name="Lundell T."/>
            <person name="Morin E."/>
            <person name="Murat C."/>
            <person name="Riley R."/>
            <person name="Ohm R."/>
            <person name="Sun H."/>
            <person name="Tunlid A."/>
            <person name="Henrissat B."/>
            <person name="Grigoriev I.V."/>
            <person name="Hibbett D.S."/>
            <person name="Martin F."/>
        </authorList>
    </citation>
    <scope>NUCLEOTIDE SEQUENCE [LARGE SCALE GENOMIC DNA]</scope>
    <source>
        <strain evidence="2 3">FD-317 M1</strain>
    </source>
</reference>
<evidence type="ECO:0000313" key="3">
    <source>
        <dbReference type="Proteomes" id="UP000053593"/>
    </source>
</evidence>
<organism evidence="2 3">
    <name type="scientific">Collybiopsis luxurians FD-317 M1</name>
    <dbReference type="NCBI Taxonomy" id="944289"/>
    <lineage>
        <taxon>Eukaryota</taxon>
        <taxon>Fungi</taxon>
        <taxon>Dikarya</taxon>
        <taxon>Basidiomycota</taxon>
        <taxon>Agaricomycotina</taxon>
        <taxon>Agaricomycetes</taxon>
        <taxon>Agaricomycetidae</taxon>
        <taxon>Agaricales</taxon>
        <taxon>Marasmiineae</taxon>
        <taxon>Omphalotaceae</taxon>
        <taxon>Collybiopsis</taxon>
        <taxon>Collybiopsis luxurians</taxon>
    </lineage>
</organism>
<evidence type="ECO:0000256" key="1">
    <source>
        <dbReference type="SAM" id="MobiDB-lite"/>
    </source>
</evidence>
<accession>A0A0D0CDV6</accession>
<gene>
    <name evidence="2" type="ORF">GYMLUDRAFT_244233</name>
</gene>
<dbReference type="AlphaFoldDB" id="A0A0D0CDV6"/>
<evidence type="ECO:0000313" key="2">
    <source>
        <dbReference type="EMBL" id="KIK60659.1"/>
    </source>
</evidence>
<protein>
    <submittedName>
        <fullName evidence="2">Unplaced genomic scaffold GYMLUscaffold_26, whole genome shotgun sequence</fullName>
    </submittedName>
</protein>
<keyword evidence="3" id="KW-1185">Reference proteome</keyword>
<feature type="region of interest" description="Disordered" evidence="1">
    <location>
        <begin position="80"/>
        <end position="116"/>
    </location>
</feature>
<name>A0A0D0CDV6_9AGAR</name>
<proteinExistence type="predicted"/>
<dbReference type="HOGENOM" id="CLU_858033_0_0_1"/>
<dbReference type="Proteomes" id="UP000053593">
    <property type="component" value="Unassembled WGS sequence"/>
</dbReference>
<dbReference type="OrthoDB" id="2746456at2759"/>
<dbReference type="EMBL" id="KN834774">
    <property type="protein sequence ID" value="KIK60659.1"/>
    <property type="molecule type" value="Genomic_DNA"/>
</dbReference>
<sequence length="324" mass="37066">MEPFSTHATAAAPSIPRGFLQMHHFPLSPHIAPVQLEPNQIVSLSDNSSDDELPEPSQLSQLVQKLKPIPKCEVQCQNVKTNHDDSSEDSDELMAESTQNHLKAPEKKEYTLSLQPSERPIQQYEDSQFDLNAPENISVTFRSQSSRSAADFLKLHFYESFLYLDGSVIVQIGLMQFKLYRTMLAEHGIPVYILDGIIEKRDFVSLLEVLRDAITYINQPPDLYTHVSVLRKARKLGFAKFEVWAATSLEKMFPVEIYPMTTTTLYSLSTRLSPIDVTAIIPLVRECDLENDFYMNSYEQMALGKYPLQHQQQLHVFRLPFLEV</sequence>